<protein>
    <recommendedName>
        <fullName evidence="7">GATA-type domain-containing protein</fullName>
    </recommendedName>
</protein>
<keyword evidence="3 6" id="KW-0863">Zinc-finger</keyword>
<dbReference type="HOGENOM" id="CLU_1069478_0_0_1"/>
<name>A0A059F3W4_9MICR</name>
<evidence type="ECO:0000313" key="8">
    <source>
        <dbReference type="EMBL" id="KCZ81797.1"/>
    </source>
</evidence>
<accession>A0A059F3W4</accession>
<dbReference type="PROSITE" id="PS50114">
    <property type="entry name" value="GATA_ZN_FINGER_2"/>
    <property type="match status" value="1"/>
</dbReference>
<dbReference type="Gene3D" id="3.30.50.10">
    <property type="entry name" value="Erythroid Transcription Factor GATA-1, subunit A"/>
    <property type="match status" value="1"/>
</dbReference>
<evidence type="ECO:0000256" key="5">
    <source>
        <dbReference type="ARBA" id="ARBA00023242"/>
    </source>
</evidence>
<dbReference type="GO" id="GO:0045944">
    <property type="term" value="P:positive regulation of transcription by RNA polymerase II"/>
    <property type="evidence" value="ECO:0007669"/>
    <property type="project" value="TreeGrafter"/>
</dbReference>
<dbReference type="Proteomes" id="UP000030655">
    <property type="component" value="Unassembled WGS sequence"/>
</dbReference>
<organism evidence="8 9">
    <name type="scientific">Anncaliia algerae PRA339</name>
    <dbReference type="NCBI Taxonomy" id="1288291"/>
    <lineage>
        <taxon>Eukaryota</taxon>
        <taxon>Fungi</taxon>
        <taxon>Fungi incertae sedis</taxon>
        <taxon>Microsporidia</taxon>
        <taxon>Tubulinosematoidea</taxon>
        <taxon>Tubulinosematidae</taxon>
        <taxon>Anncaliia</taxon>
    </lineage>
</organism>
<comment type="subcellular location">
    <subcellularLocation>
        <location evidence="1">Nucleus</location>
    </subcellularLocation>
</comment>
<evidence type="ECO:0000256" key="1">
    <source>
        <dbReference type="ARBA" id="ARBA00004123"/>
    </source>
</evidence>
<keyword evidence="4" id="KW-0862">Zinc</keyword>
<dbReference type="InterPro" id="IPR039355">
    <property type="entry name" value="Transcription_factor_GATA"/>
</dbReference>
<dbReference type="PROSITE" id="PS00344">
    <property type="entry name" value="GATA_ZN_FINGER_1"/>
    <property type="match status" value="1"/>
</dbReference>
<dbReference type="GO" id="GO:0000981">
    <property type="term" value="F:DNA-binding transcription factor activity, RNA polymerase II-specific"/>
    <property type="evidence" value="ECO:0007669"/>
    <property type="project" value="TreeGrafter"/>
</dbReference>
<dbReference type="GO" id="GO:0000122">
    <property type="term" value="P:negative regulation of transcription by RNA polymerase II"/>
    <property type="evidence" value="ECO:0007669"/>
    <property type="project" value="TreeGrafter"/>
</dbReference>
<dbReference type="GO" id="GO:0005634">
    <property type="term" value="C:nucleus"/>
    <property type="evidence" value="ECO:0007669"/>
    <property type="project" value="UniProtKB-SubCell"/>
</dbReference>
<dbReference type="GO" id="GO:0000978">
    <property type="term" value="F:RNA polymerase II cis-regulatory region sequence-specific DNA binding"/>
    <property type="evidence" value="ECO:0007669"/>
    <property type="project" value="TreeGrafter"/>
</dbReference>
<feature type="domain" description="GATA-type" evidence="7">
    <location>
        <begin position="79"/>
        <end position="136"/>
    </location>
</feature>
<reference evidence="9" key="1">
    <citation type="submission" date="2013-02" db="EMBL/GenBank/DDBJ databases">
        <authorList>
            <consortium name="The Broad Institute Genome Sequencing Platform"/>
            <person name="Cuomo C."/>
            <person name="Becnel J."/>
            <person name="Sanscrainte N."/>
            <person name="Walker B."/>
            <person name="Young S.K."/>
            <person name="Zeng Q."/>
            <person name="Gargeya S."/>
            <person name="Fitzgerald M."/>
            <person name="Haas B."/>
            <person name="Abouelleil A."/>
            <person name="Alvarado L."/>
            <person name="Arachchi H.M."/>
            <person name="Berlin A.M."/>
            <person name="Chapman S.B."/>
            <person name="Dewar J."/>
            <person name="Goldberg J."/>
            <person name="Griggs A."/>
            <person name="Gujja S."/>
            <person name="Hansen M."/>
            <person name="Howarth C."/>
            <person name="Imamovic A."/>
            <person name="Larimer J."/>
            <person name="McCowan C."/>
            <person name="Murphy C."/>
            <person name="Neiman D."/>
            <person name="Pearson M."/>
            <person name="Priest M."/>
            <person name="Roberts A."/>
            <person name="Saif S."/>
            <person name="Shea T."/>
            <person name="Sisk P."/>
            <person name="Sykes S."/>
            <person name="Wortman J."/>
            <person name="Nusbaum C."/>
            <person name="Birren B."/>
        </authorList>
    </citation>
    <scope>NUCLEOTIDE SEQUENCE [LARGE SCALE GENOMIC DNA]</scope>
    <source>
        <strain evidence="9">PRA339</strain>
    </source>
</reference>
<dbReference type="EMBL" id="KK365136">
    <property type="protein sequence ID" value="KCZ81797.1"/>
    <property type="molecule type" value="Genomic_DNA"/>
</dbReference>
<dbReference type="VEuPathDB" id="MicrosporidiaDB:H312_00694"/>
<dbReference type="SMART" id="SM00401">
    <property type="entry name" value="ZnF_GATA"/>
    <property type="match status" value="1"/>
</dbReference>
<dbReference type="PANTHER" id="PTHR10071">
    <property type="entry name" value="TRANSCRIPTION FACTOR GATA FAMILY MEMBER"/>
    <property type="match status" value="1"/>
</dbReference>
<dbReference type="OrthoDB" id="515401at2759"/>
<dbReference type="AlphaFoldDB" id="A0A059F3W4"/>
<dbReference type="GO" id="GO:0008270">
    <property type="term" value="F:zinc ion binding"/>
    <property type="evidence" value="ECO:0007669"/>
    <property type="project" value="UniProtKB-KW"/>
</dbReference>
<evidence type="ECO:0000256" key="3">
    <source>
        <dbReference type="ARBA" id="ARBA00022771"/>
    </source>
</evidence>
<keyword evidence="9" id="KW-1185">Reference proteome</keyword>
<evidence type="ECO:0000313" key="9">
    <source>
        <dbReference type="Proteomes" id="UP000030655"/>
    </source>
</evidence>
<dbReference type="Pfam" id="PF00320">
    <property type="entry name" value="GATA"/>
    <property type="match status" value="1"/>
</dbReference>
<dbReference type="InterPro" id="IPR013088">
    <property type="entry name" value="Znf_NHR/GATA"/>
</dbReference>
<evidence type="ECO:0000256" key="2">
    <source>
        <dbReference type="ARBA" id="ARBA00022723"/>
    </source>
</evidence>
<keyword evidence="2" id="KW-0479">Metal-binding</keyword>
<reference evidence="8 9" key="2">
    <citation type="submission" date="2014-03" db="EMBL/GenBank/DDBJ databases">
        <title>The Genome Sequence of Anncaliia algerae insect isolate PRA339.</title>
        <authorList>
            <consortium name="The Broad Institute Genome Sequencing Platform"/>
            <consortium name="The Broad Institute Genome Sequencing Center for Infectious Disease"/>
            <person name="Cuomo C."/>
            <person name="Becnel J."/>
            <person name="Sanscrainte N."/>
            <person name="Walker B."/>
            <person name="Young S.K."/>
            <person name="Zeng Q."/>
            <person name="Gargeya S."/>
            <person name="Fitzgerald M."/>
            <person name="Haas B."/>
            <person name="Abouelleil A."/>
            <person name="Alvarado L."/>
            <person name="Arachchi H.M."/>
            <person name="Berlin A.M."/>
            <person name="Chapman S.B."/>
            <person name="Dewar J."/>
            <person name="Goldberg J."/>
            <person name="Griggs A."/>
            <person name="Gujja S."/>
            <person name="Hansen M."/>
            <person name="Howarth C."/>
            <person name="Imamovic A."/>
            <person name="Larimer J."/>
            <person name="McCowan C."/>
            <person name="Murphy C."/>
            <person name="Neiman D."/>
            <person name="Pearson M."/>
            <person name="Priest M."/>
            <person name="Roberts A."/>
            <person name="Saif S."/>
            <person name="Shea T."/>
            <person name="Sisk P."/>
            <person name="Sykes S."/>
            <person name="Wortman J."/>
            <person name="Nusbaum C."/>
            <person name="Birren B."/>
        </authorList>
    </citation>
    <scope>NUCLEOTIDE SEQUENCE [LARGE SCALE GENOMIC DNA]</scope>
    <source>
        <strain evidence="8 9">PRA339</strain>
    </source>
</reference>
<dbReference type="CDD" id="cd00202">
    <property type="entry name" value="ZnF_GATA"/>
    <property type="match status" value="1"/>
</dbReference>
<evidence type="ECO:0000259" key="7">
    <source>
        <dbReference type="PROSITE" id="PS50114"/>
    </source>
</evidence>
<keyword evidence="5" id="KW-0539">Nucleus</keyword>
<evidence type="ECO:0000256" key="4">
    <source>
        <dbReference type="ARBA" id="ARBA00022833"/>
    </source>
</evidence>
<dbReference type="SUPFAM" id="SSF57716">
    <property type="entry name" value="Glucocorticoid receptor-like (DNA-binding domain)"/>
    <property type="match status" value="1"/>
</dbReference>
<dbReference type="STRING" id="1288291.A0A059F3W4"/>
<evidence type="ECO:0000256" key="6">
    <source>
        <dbReference type="PROSITE-ProRule" id="PRU00094"/>
    </source>
</evidence>
<proteinExistence type="predicted"/>
<sequence>MCNKKESSSSNDYRREAIVSFEPIEENAEKYNVYYNQIAKNDQSDKPACYANNQSFPQASSKRKSLYSYYSSNIPSDFKKRIRVCQNCKVTNSPSWRKSPCGKYILCNACGLYAKLHNRSRPFVSMRDGRTKVIKRHTPQAISCYFCKEIKGVRPRIEANGRMCCDFCWNNLIMQNQSSYYPQNDYGVINYGSSYQPSSYESYDINNRNFALYFPKEPIFEHAQPLPHEDFYKVTELVNFKSEYNDEDNNQEQKYEWNKK</sequence>
<dbReference type="InterPro" id="IPR000679">
    <property type="entry name" value="Znf_GATA"/>
</dbReference>
<gene>
    <name evidence="8" type="ORF">H312_00694</name>
</gene>
<dbReference type="PANTHER" id="PTHR10071:SF281">
    <property type="entry name" value="BOX A-BINDING FACTOR-RELATED"/>
    <property type="match status" value="1"/>
</dbReference>